<accession>A0A382VF05</accession>
<keyword evidence="5" id="KW-0408">Iron</keyword>
<dbReference type="InterPro" id="IPR001623">
    <property type="entry name" value="DnaJ_domain"/>
</dbReference>
<dbReference type="EMBL" id="UINC01151494">
    <property type="protein sequence ID" value="SVD45132.1"/>
    <property type="molecule type" value="Genomic_DNA"/>
</dbReference>
<feature type="domain" description="J" evidence="6">
    <location>
        <begin position="103"/>
        <end position="196"/>
    </location>
</feature>
<proteinExistence type="inferred from homology"/>
<comment type="similarity">
    <text evidence="1">Belongs to the TfdA dioxygenase family.</text>
</comment>
<dbReference type="AlphaFoldDB" id="A0A382VF05"/>
<keyword evidence="4" id="KW-0560">Oxidoreductase</keyword>
<evidence type="ECO:0000313" key="7">
    <source>
        <dbReference type="EMBL" id="SVD45132.1"/>
    </source>
</evidence>
<evidence type="ECO:0000256" key="1">
    <source>
        <dbReference type="ARBA" id="ARBA00005896"/>
    </source>
</evidence>
<dbReference type="PANTHER" id="PTHR43779">
    <property type="entry name" value="DIOXYGENASE RV0097-RELATED"/>
    <property type="match status" value="1"/>
</dbReference>
<dbReference type="PANTHER" id="PTHR43779:SF3">
    <property type="entry name" value="(3R)-3-[(CARBOXYMETHYL)AMINO]FATTY ACID OXYGENASE_DECARBOXYLASE"/>
    <property type="match status" value="1"/>
</dbReference>
<evidence type="ECO:0000256" key="2">
    <source>
        <dbReference type="ARBA" id="ARBA00022723"/>
    </source>
</evidence>
<organism evidence="7">
    <name type="scientific">marine metagenome</name>
    <dbReference type="NCBI Taxonomy" id="408172"/>
    <lineage>
        <taxon>unclassified sequences</taxon>
        <taxon>metagenomes</taxon>
        <taxon>ecological metagenomes</taxon>
    </lineage>
</organism>
<gene>
    <name evidence="7" type="ORF">METZ01_LOCUS397986</name>
</gene>
<evidence type="ECO:0000256" key="3">
    <source>
        <dbReference type="ARBA" id="ARBA00022964"/>
    </source>
</evidence>
<keyword evidence="3" id="KW-0223">Dioxygenase</keyword>
<evidence type="ECO:0000259" key="6">
    <source>
        <dbReference type="PROSITE" id="PS50076"/>
    </source>
</evidence>
<dbReference type="GO" id="GO:0051213">
    <property type="term" value="F:dioxygenase activity"/>
    <property type="evidence" value="ECO:0007669"/>
    <property type="project" value="UniProtKB-KW"/>
</dbReference>
<dbReference type="GO" id="GO:0046872">
    <property type="term" value="F:metal ion binding"/>
    <property type="evidence" value="ECO:0007669"/>
    <property type="project" value="UniProtKB-KW"/>
</dbReference>
<name>A0A382VF05_9ZZZZ</name>
<evidence type="ECO:0000256" key="4">
    <source>
        <dbReference type="ARBA" id="ARBA00023002"/>
    </source>
</evidence>
<dbReference type="InterPro" id="IPR051178">
    <property type="entry name" value="TfdA_dioxygenase"/>
</dbReference>
<dbReference type="PROSITE" id="PS50076">
    <property type="entry name" value="DNAJ_2"/>
    <property type="match status" value="1"/>
</dbReference>
<dbReference type="InterPro" id="IPR042098">
    <property type="entry name" value="TauD-like_sf"/>
</dbReference>
<dbReference type="Gene3D" id="3.60.130.10">
    <property type="entry name" value="Clavaminate synthase-like"/>
    <property type="match status" value="1"/>
</dbReference>
<feature type="non-terminal residue" evidence="7">
    <location>
        <position position="246"/>
    </location>
</feature>
<evidence type="ECO:0000256" key="5">
    <source>
        <dbReference type="ARBA" id="ARBA00023004"/>
    </source>
</evidence>
<reference evidence="7" key="1">
    <citation type="submission" date="2018-05" db="EMBL/GenBank/DDBJ databases">
        <authorList>
            <person name="Lanie J.A."/>
            <person name="Ng W.-L."/>
            <person name="Kazmierczak K.M."/>
            <person name="Andrzejewski T.M."/>
            <person name="Davidsen T.M."/>
            <person name="Wayne K.J."/>
            <person name="Tettelin H."/>
            <person name="Glass J.I."/>
            <person name="Rusch D."/>
            <person name="Podicherti R."/>
            <person name="Tsui H.-C.T."/>
            <person name="Winkler M.E."/>
        </authorList>
    </citation>
    <scope>NUCLEOTIDE SEQUENCE</scope>
</reference>
<keyword evidence="2" id="KW-0479">Metal-binding</keyword>
<dbReference type="SUPFAM" id="SSF51197">
    <property type="entry name" value="Clavaminate synthase-like"/>
    <property type="match status" value="1"/>
</dbReference>
<sequence>MKSSVAGFFSLKDGNVSSTEVVRSNDYVVQPVSNVLGAEIIGLDVSEPLDVRALAVIGQAFIDHHLLVFRDQSLSDAAQVAFSKQFGQLEAFPEADKTKSAIEIYNVANVSPEGEQFDINDHRAIYQKVNARFHTDSSYRTIPSLASIMYGIEVLPDNAEGGETEFSNMFLAYDALSEEMKARLEPLHMVHYYEFGRRLYPELPPVSIEERRMVPPVTHPVIRVHLDRNNRRSLFITTNAGNEIGG</sequence>
<dbReference type="Pfam" id="PF02668">
    <property type="entry name" value="TauD"/>
    <property type="match status" value="1"/>
</dbReference>
<dbReference type="InterPro" id="IPR003819">
    <property type="entry name" value="TauD/TfdA-like"/>
</dbReference>
<protein>
    <recommendedName>
        <fullName evidence="6">J domain-containing protein</fullName>
    </recommendedName>
</protein>